<gene>
    <name evidence="1" type="ORF">L0M17_06020</name>
</gene>
<evidence type="ECO:0000313" key="2">
    <source>
        <dbReference type="Proteomes" id="UP001202922"/>
    </source>
</evidence>
<dbReference type="RefSeq" id="WP_241052870.1">
    <property type="nucleotide sequence ID" value="NZ_JAKZBV010000001.1"/>
</dbReference>
<organism evidence="1 2">
    <name type="scientific">Sinomonas terrae</name>
    <dbReference type="NCBI Taxonomy" id="2908838"/>
    <lineage>
        <taxon>Bacteria</taxon>
        <taxon>Bacillati</taxon>
        <taxon>Actinomycetota</taxon>
        <taxon>Actinomycetes</taxon>
        <taxon>Micrococcales</taxon>
        <taxon>Micrococcaceae</taxon>
        <taxon>Sinomonas</taxon>
    </lineage>
</organism>
<name>A0ABS9TYQ2_9MICC</name>
<evidence type="ECO:0000313" key="1">
    <source>
        <dbReference type="EMBL" id="MCH6469554.1"/>
    </source>
</evidence>
<reference evidence="1 2" key="1">
    <citation type="submission" date="2022-03" db="EMBL/GenBank/DDBJ databases">
        <title>Sinomonas sp. isolated from a soil.</title>
        <authorList>
            <person name="Han J."/>
            <person name="Kim D.-U."/>
        </authorList>
    </citation>
    <scope>NUCLEOTIDE SEQUENCE [LARGE SCALE GENOMIC DNA]</scope>
    <source>
        <strain evidence="1 2">5-5</strain>
    </source>
</reference>
<accession>A0ABS9TYQ2</accession>
<dbReference type="Proteomes" id="UP001202922">
    <property type="component" value="Unassembled WGS sequence"/>
</dbReference>
<keyword evidence="2" id="KW-1185">Reference proteome</keyword>
<proteinExistence type="predicted"/>
<sequence length="51" mass="5597">MSPNVPQPIKVLALGTGAVGVFRRRQPVAAASEPNYDAFRDQVWDRSVIES</sequence>
<dbReference type="EMBL" id="JAKZBV010000001">
    <property type="protein sequence ID" value="MCH6469554.1"/>
    <property type="molecule type" value="Genomic_DNA"/>
</dbReference>
<protein>
    <submittedName>
        <fullName evidence="1">Uncharacterized protein</fullName>
    </submittedName>
</protein>
<comment type="caution">
    <text evidence="1">The sequence shown here is derived from an EMBL/GenBank/DDBJ whole genome shotgun (WGS) entry which is preliminary data.</text>
</comment>